<evidence type="ECO:0000313" key="8">
    <source>
        <dbReference type="Proteomes" id="UP000663870"/>
    </source>
</evidence>
<evidence type="ECO:0000313" key="5">
    <source>
        <dbReference type="EMBL" id="CAF3654222.1"/>
    </source>
</evidence>
<dbReference type="Proteomes" id="UP000663870">
    <property type="component" value="Unassembled WGS sequence"/>
</dbReference>
<name>A0A814KNH7_9BILA</name>
<protein>
    <submittedName>
        <fullName evidence="2">Uncharacterized protein</fullName>
    </submittedName>
</protein>
<dbReference type="Proteomes" id="UP000663823">
    <property type="component" value="Unassembled WGS sequence"/>
</dbReference>
<evidence type="ECO:0000313" key="2">
    <source>
        <dbReference type="EMBL" id="CAF1053722.1"/>
    </source>
</evidence>
<dbReference type="EMBL" id="CAJNOO010000391">
    <property type="protein sequence ID" value="CAF0929597.1"/>
    <property type="molecule type" value="Genomic_DNA"/>
</dbReference>
<proteinExistence type="predicted"/>
<keyword evidence="8" id="KW-1185">Reference proteome</keyword>
<dbReference type="EMBL" id="CAJNOL010000883">
    <property type="protein sequence ID" value="CAF1228366.1"/>
    <property type="molecule type" value="Genomic_DNA"/>
</dbReference>
<evidence type="ECO:0000313" key="3">
    <source>
        <dbReference type="EMBL" id="CAF1228366.1"/>
    </source>
</evidence>
<dbReference type="EMBL" id="CAJOAX010000816">
    <property type="protein sequence ID" value="CAF3654222.1"/>
    <property type="molecule type" value="Genomic_DNA"/>
</dbReference>
<dbReference type="Proteomes" id="UP000663874">
    <property type="component" value="Unassembled WGS sequence"/>
</dbReference>
<dbReference type="Proteomes" id="UP000663882">
    <property type="component" value="Unassembled WGS sequence"/>
</dbReference>
<comment type="caution">
    <text evidence="2">The sequence shown here is derived from an EMBL/GenBank/DDBJ whole genome shotgun (WGS) entry which is preliminary data.</text>
</comment>
<dbReference type="AlphaFoldDB" id="A0A814KNH7"/>
<dbReference type="EMBL" id="CAJOBE010003525">
    <property type="protein sequence ID" value="CAF3885685.1"/>
    <property type="molecule type" value="Genomic_DNA"/>
</dbReference>
<sequence>MANIIATENNAVNRPRLYRSDDQLNLLEYIDTTLNESFSLNLTLMRTISNGYDQFGNTILDQYLLYLLCQKINPNRTNKLINNLYHLLHRLIILNGKISKSFFEYSPSSNNLSIYQTMFNSYTNFIWNEFDINVLLELGRFLLKYCLRDIFNTNIGNNRTHNNNLIRQKITGYFLEIIGIYYLSSNHNDFFKNSRSVDMIFPSPSLYSTLSQINQSDKNDEKEIFHKFLNALYDNGEIYFDIHQIKILLKNDAYQFLNKKLENKKIDFIKFLETNIFYRQRNSCRTLKSICRLSIKMHIKQYPNDIKQLKSFPLINDQLQMFLIYENRFAFES</sequence>
<reference evidence="2" key="1">
    <citation type="submission" date="2021-02" db="EMBL/GenBank/DDBJ databases">
        <authorList>
            <person name="Nowell W R."/>
        </authorList>
    </citation>
    <scope>NUCLEOTIDE SEQUENCE</scope>
</reference>
<evidence type="ECO:0000313" key="7">
    <source>
        <dbReference type="Proteomes" id="UP000663854"/>
    </source>
</evidence>
<evidence type="ECO:0000313" key="4">
    <source>
        <dbReference type="EMBL" id="CAF1234178.1"/>
    </source>
</evidence>
<dbReference type="EMBL" id="CAJNOL010000903">
    <property type="protein sequence ID" value="CAF1234178.1"/>
    <property type="molecule type" value="Genomic_DNA"/>
</dbReference>
<dbReference type="Proteomes" id="UP000663854">
    <property type="component" value="Unassembled WGS sequence"/>
</dbReference>
<dbReference type="EMBL" id="CAJNOH010000481">
    <property type="protein sequence ID" value="CAF1053722.1"/>
    <property type="molecule type" value="Genomic_DNA"/>
</dbReference>
<accession>A0A814KNH7</accession>
<evidence type="ECO:0000313" key="6">
    <source>
        <dbReference type="EMBL" id="CAF3885685.1"/>
    </source>
</evidence>
<organism evidence="2 7">
    <name type="scientific">Rotaria sordida</name>
    <dbReference type="NCBI Taxonomy" id="392033"/>
    <lineage>
        <taxon>Eukaryota</taxon>
        <taxon>Metazoa</taxon>
        <taxon>Spiralia</taxon>
        <taxon>Gnathifera</taxon>
        <taxon>Rotifera</taxon>
        <taxon>Eurotatoria</taxon>
        <taxon>Bdelloidea</taxon>
        <taxon>Philodinida</taxon>
        <taxon>Philodinidae</taxon>
        <taxon>Rotaria</taxon>
    </lineage>
</organism>
<evidence type="ECO:0000313" key="1">
    <source>
        <dbReference type="EMBL" id="CAF0929597.1"/>
    </source>
</evidence>
<dbReference type="OrthoDB" id="9982116at2759"/>
<gene>
    <name evidence="6" type="ORF">FNK824_LOCUS19780</name>
    <name evidence="3" type="ORF">JXQ802_LOCUS25809</name>
    <name evidence="4" type="ORF">JXQ802_LOCUS26112</name>
    <name evidence="5" type="ORF">OTI717_LOCUS9544</name>
    <name evidence="2" type="ORF">PYM288_LOCUS17282</name>
    <name evidence="1" type="ORF">RFH988_LOCUS10464</name>
</gene>